<dbReference type="OrthoDB" id="1927969at2759"/>
<dbReference type="AlphaFoldDB" id="A0A6A1VQ05"/>
<keyword evidence="4" id="KW-1185">Reference proteome</keyword>
<dbReference type="EMBL" id="RXIC02000023">
    <property type="protein sequence ID" value="KAB1212950.1"/>
    <property type="molecule type" value="Genomic_DNA"/>
</dbReference>
<dbReference type="Gene3D" id="3.40.50.2000">
    <property type="entry name" value="Glycogen Phosphorylase B"/>
    <property type="match status" value="2"/>
</dbReference>
<dbReference type="Proteomes" id="UP000516437">
    <property type="component" value="Chromosome 5"/>
</dbReference>
<organism evidence="2 4">
    <name type="scientific">Morella rubra</name>
    <name type="common">Chinese bayberry</name>
    <dbReference type="NCBI Taxonomy" id="262757"/>
    <lineage>
        <taxon>Eukaryota</taxon>
        <taxon>Viridiplantae</taxon>
        <taxon>Streptophyta</taxon>
        <taxon>Embryophyta</taxon>
        <taxon>Tracheophyta</taxon>
        <taxon>Spermatophyta</taxon>
        <taxon>Magnoliopsida</taxon>
        <taxon>eudicotyledons</taxon>
        <taxon>Gunneridae</taxon>
        <taxon>Pentapetalae</taxon>
        <taxon>rosids</taxon>
        <taxon>fabids</taxon>
        <taxon>Fagales</taxon>
        <taxon>Myricaceae</taxon>
        <taxon>Morella</taxon>
    </lineage>
</organism>
<evidence type="ECO:0000256" key="1">
    <source>
        <dbReference type="ARBA" id="ARBA00009995"/>
    </source>
</evidence>
<protein>
    <submittedName>
        <fullName evidence="2">UDP-glycosyltransferase 85A3</fullName>
    </submittedName>
</protein>
<gene>
    <name evidence="3" type="ORF">CJ030_MR2G018628</name>
    <name evidence="2" type="ORF">CJ030_MR5G001872</name>
</gene>
<evidence type="ECO:0000313" key="3">
    <source>
        <dbReference type="EMBL" id="KAB1222866.1"/>
    </source>
</evidence>
<dbReference type="SUPFAM" id="SSF53756">
    <property type="entry name" value="UDP-Glycosyltransferase/glycogen phosphorylase"/>
    <property type="match status" value="1"/>
</dbReference>
<reference evidence="2" key="1">
    <citation type="submission" date="2018-07" db="EMBL/GenBank/DDBJ databases">
        <authorList>
            <person name="Gao Z.-S."/>
            <person name="Jia H.-M."/>
            <person name="Jia H.-J."/>
            <person name="Cai Q.-L."/>
            <person name="Wang Y."/>
            <person name="Zhao H.-B."/>
        </authorList>
    </citation>
    <scope>NUCLEOTIDE SEQUENCE</scope>
    <source>
        <tissue evidence="2">Leaves</tissue>
    </source>
</reference>
<dbReference type="Proteomes" id="UP000516437">
    <property type="component" value="Chromosome 2"/>
</dbReference>
<comment type="similarity">
    <text evidence="1">Belongs to the UDP-glycosyltransferase family.</text>
</comment>
<dbReference type="GO" id="GO:0080043">
    <property type="term" value="F:quercetin 3-O-glucosyltransferase activity"/>
    <property type="evidence" value="ECO:0007669"/>
    <property type="project" value="TreeGrafter"/>
</dbReference>
<dbReference type="PANTHER" id="PTHR11926">
    <property type="entry name" value="GLUCOSYL/GLUCURONOSYL TRANSFERASES"/>
    <property type="match status" value="1"/>
</dbReference>
<evidence type="ECO:0000313" key="4">
    <source>
        <dbReference type="Proteomes" id="UP000516437"/>
    </source>
</evidence>
<evidence type="ECO:0000313" key="2">
    <source>
        <dbReference type="EMBL" id="KAB1212950.1"/>
    </source>
</evidence>
<accession>A0A6A1VQ05</accession>
<dbReference type="GO" id="GO:0080044">
    <property type="term" value="F:quercetin 7-O-glucosyltransferase activity"/>
    <property type="evidence" value="ECO:0007669"/>
    <property type="project" value="TreeGrafter"/>
</dbReference>
<reference evidence="2" key="3">
    <citation type="submission" date="2019-09" db="EMBL/GenBank/DDBJ databases">
        <authorList>
            <person name="Gao Z."/>
        </authorList>
    </citation>
    <scope>NUCLEOTIDE SEQUENCE</scope>
    <source>
        <tissue evidence="2">Leaves</tissue>
    </source>
</reference>
<proteinExistence type="inferred from homology"/>
<reference evidence="2 4" key="2">
    <citation type="journal article" date="2019" name="Plant Biotechnol. J.">
        <title>The red bayberry genome and genetic basis of sex determination.</title>
        <authorList>
            <person name="Jia H.M."/>
            <person name="Jia H.J."/>
            <person name="Cai Q.L."/>
            <person name="Wang Y."/>
            <person name="Zhao H.B."/>
            <person name="Yang W.F."/>
            <person name="Wang G.Y."/>
            <person name="Li Y.H."/>
            <person name="Zhan D.L."/>
            <person name="Shen Y.T."/>
            <person name="Niu Q.F."/>
            <person name="Chang L."/>
            <person name="Qiu J."/>
            <person name="Zhao L."/>
            <person name="Xie H.B."/>
            <person name="Fu W.Y."/>
            <person name="Jin J."/>
            <person name="Li X.W."/>
            <person name="Jiao Y."/>
            <person name="Zhou C.C."/>
            <person name="Tu T."/>
            <person name="Chai C.Y."/>
            <person name="Gao J.L."/>
            <person name="Fan L.J."/>
            <person name="van de Weg E."/>
            <person name="Wang J.Y."/>
            <person name="Gao Z.S."/>
        </authorList>
    </citation>
    <scope>NUCLEOTIDE SEQUENCE [LARGE SCALE GENOMIC DNA]</scope>
    <source>
        <tissue evidence="2">Leaves</tissue>
    </source>
</reference>
<comment type="caution">
    <text evidence="2">The sequence shown here is derived from an EMBL/GenBank/DDBJ whole genome shotgun (WGS) entry which is preliminary data.</text>
</comment>
<sequence>MAFRSPTLISWPFFAEQQTNCRYSCKEWGLGMEIEGDVNRAQIESLVRELMMGVKGRELKQKAVEWKKLAEESTRASTGPSHENLDKLIDLVLLSPRVG</sequence>
<dbReference type="EMBL" id="RXIC02000020">
    <property type="protein sequence ID" value="KAB1222866.1"/>
    <property type="molecule type" value="Genomic_DNA"/>
</dbReference>
<name>A0A6A1VQ05_9ROSI</name>
<keyword evidence="2" id="KW-0808">Transferase</keyword>
<dbReference type="PANTHER" id="PTHR11926:SF774">
    <property type="entry name" value="UDP-GLYCOSYLTRANSFERASE 85A1-RELATED"/>
    <property type="match status" value="1"/>
</dbReference>